<evidence type="ECO:0000256" key="9">
    <source>
        <dbReference type="PROSITE-ProRule" id="PRU00221"/>
    </source>
</evidence>
<dbReference type="PANTHER" id="PTHR44218">
    <property type="entry name" value="PROTEIN SPA1-RELATED 2"/>
    <property type="match status" value="1"/>
</dbReference>
<sequence>MEGSSESAWQRSDSSRGLNSSGVSERNPRLLGANRVGLSDDATHEFGKERGRVLWAHADHLKNQGGLSGVCEEVAVDPFVRAIEWGDVSLREWLDKQERSVDVFDCLHIFRQVLDIVNIAHSQGIVVHNVRPSCFVMSSFNHVSFIESASCSDSGSDSLEDGSNNQNMDEKNSSFSLPHDRQQQRSSLGSEGFQPKTTPNNAFSDTTCMQSSSVYAARIALMEETEETKEKDRGKVEEAEAKKQPFPMKQILLIETNWYTSPEEVEGSPSSCASDIYRLGVLLFELFCPFSSREEKCRTMSSLRHRVLPPQLLLKWPKEASFCLWLLHPDPSSRPKMGELFQSEFISEPRHDLEEREAAIELRERIEEQELLLEFLSLIQQRKQEAGDKLQDTISLLCTDIEEGPGNDLDDSEMQIQNVEECEETKSRNVSTLCESNEKLSVKKFSVNEELYEKLESAYFLTRCRPIKSSGKSVSRHSTNQRSGWINPFLEGLCKYLSFSKLKVKADLKQGDLLNSSNLVCSLSFDRDGDFFATAGVNKKIKVFECDTIINEDRDIHYPVVEMASLSRLSSVCWNSYIKSQIASSNFDGVVQVWDVTRSQALMEMREHERRVWSIDFSSADPTMLASGSDDSSVKLWSINQAILFLHLVDGVSIGTIKAKANVCCVQFPLDSGRSLAFGSADHRIYYYDLRNLKIPLCTLIGHNKTVSYVKFVDTMNIVSASTDNTLKLWDLSTCTSRVIDTPVQSFTGHMNVKNFVGLSVSDGYIATGSETNEVFIYHKAFPMPALSFKFDNTDPLSGHEMGDVTQFISSVCWRGQSSTLVAANSAGNIKILEMELNDSEQPGKILVADAIIWIASALLQYVACYMGANGEDISVWKDPASMAVPLIYYRWLKMLSGRQTWKQRISTEPLTLHVNSMEARLKFWRETQKPSRTTPRGRSIGRLRQASARVIHVHRGANMMAHHLAGWTTSLFIKEGNLCSEEHSPRLTWLYVESDPVIVITF</sequence>
<name>A0A6A1WGP4_9ROSI</name>
<evidence type="ECO:0000256" key="3">
    <source>
        <dbReference type="ARBA" id="ARBA00022679"/>
    </source>
</evidence>
<dbReference type="SUPFAM" id="SSF56112">
    <property type="entry name" value="Protein kinase-like (PK-like)"/>
    <property type="match status" value="1"/>
</dbReference>
<evidence type="ECO:0000256" key="10">
    <source>
        <dbReference type="SAM" id="MobiDB-lite"/>
    </source>
</evidence>
<dbReference type="GO" id="GO:0009640">
    <property type="term" value="P:photomorphogenesis"/>
    <property type="evidence" value="ECO:0007669"/>
    <property type="project" value="InterPro"/>
</dbReference>
<dbReference type="InterPro" id="IPR036322">
    <property type="entry name" value="WD40_repeat_dom_sf"/>
</dbReference>
<comment type="caution">
    <text evidence="12">The sequence shown here is derived from an EMBL/GenBank/DDBJ whole genome shotgun (WGS) entry which is preliminary data.</text>
</comment>
<dbReference type="PROSITE" id="PS50294">
    <property type="entry name" value="WD_REPEATS_REGION"/>
    <property type="match status" value="2"/>
</dbReference>
<protein>
    <submittedName>
        <fullName evidence="12">Protein SPA1-RELATED 3</fullName>
    </submittedName>
</protein>
<evidence type="ECO:0000256" key="2">
    <source>
        <dbReference type="ARBA" id="ARBA00022574"/>
    </source>
</evidence>
<dbReference type="InterPro" id="IPR001680">
    <property type="entry name" value="WD40_rpt"/>
</dbReference>
<feature type="compositionally biased region" description="Polar residues" evidence="10">
    <location>
        <begin position="184"/>
        <end position="206"/>
    </location>
</feature>
<dbReference type="GO" id="GO:0009585">
    <property type="term" value="P:red, far-red light phototransduction"/>
    <property type="evidence" value="ECO:0007669"/>
    <property type="project" value="UniProtKB-KW"/>
</dbReference>
<keyword evidence="6" id="KW-0175">Coiled coil</keyword>
<dbReference type="InterPro" id="IPR015943">
    <property type="entry name" value="WD40/YVTN_repeat-like_dom_sf"/>
</dbReference>
<dbReference type="InterPro" id="IPR044630">
    <property type="entry name" value="SPA1/2/3/4"/>
</dbReference>
<feature type="compositionally biased region" description="Low complexity" evidence="10">
    <location>
        <begin position="150"/>
        <end position="163"/>
    </location>
</feature>
<dbReference type="Gene3D" id="2.130.10.10">
    <property type="entry name" value="YVTN repeat-like/Quinoprotein amine dehydrogenase"/>
    <property type="match status" value="1"/>
</dbReference>
<dbReference type="GO" id="GO:0005524">
    <property type="term" value="F:ATP binding"/>
    <property type="evidence" value="ECO:0007669"/>
    <property type="project" value="InterPro"/>
</dbReference>
<dbReference type="GO" id="GO:0042802">
    <property type="term" value="F:identical protein binding"/>
    <property type="evidence" value="ECO:0007669"/>
    <property type="project" value="UniProtKB-ARBA"/>
</dbReference>
<gene>
    <name evidence="12" type="ORF">CJ030_MR2G020055</name>
</gene>
<organism evidence="12 13">
    <name type="scientific">Morella rubra</name>
    <name type="common">Chinese bayberry</name>
    <dbReference type="NCBI Taxonomy" id="262757"/>
    <lineage>
        <taxon>Eukaryota</taxon>
        <taxon>Viridiplantae</taxon>
        <taxon>Streptophyta</taxon>
        <taxon>Embryophyta</taxon>
        <taxon>Tracheophyta</taxon>
        <taxon>Spermatophyta</taxon>
        <taxon>Magnoliopsida</taxon>
        <taxon>eudicotyledons</taxon>
        <taxon>Gunneridae</taxon>
        <taxon>Pentapetalae</taxon>
        <taxon>rosids</taxon>
        <taxon>fabids</taxon>
        <taxon>Fagales</taxon>
        <taxon>Myricaceae</taxon>
        <taxon>Morella</taxon>
    </lineage>
</organism>
<keyword evidence="2 9" id="KW-0853">WD repeat</keyword>
<dbReference type="PANTHER" id="PTHR44218:SF1">
    <property type="entry name" value="PROTEIN SPA1-RELATED 3"/>
    <property type="match status" value="1"/>
</dbReference>
<evidence type="ECO:0000256" key="1">
    <source>
        <dbReference type="ARBA" id="ARBA00004123"/>
    </source>
</evidence>
<feature type="region of interest" description="Disordered" evidence="10">
    <location>
        <begin position="1"/>
        <end position="27"/>
    </location>
</feature>
<dbReference type="PROSITE" id="PS00678">
    <property type="entry name" value="WD_REPEATS_1"/>
    <property type="match status" value="1"/>
</dbReference>
<feature type="repeat" description="WD" evidence="9">
    <location>
        <begin position="582"/>
        <end position="604"/>
    </location>
</feature>
<keyword evidence="7" id="KW-0539">Nucleus</keyword>
<evidence type="ECO:0000256" key="7">
    <source>
        <dbReference type="ARBA" id="ARBA00023242"/>
    </source>
</evidence>
<keyword evidence="8" id="KW-0607">Phytochrome signaling pathway</keyword>
<dbReference type="GO" id="GO:0005634">
    <property type="term" value="C:nucleus"/>
    <property type="evidence" value="ECO:0007669"/>
    <property type="project" value="UniProtKB-SubCell"/>
</dbReference>
<keyword evidence="13" id="KW-1185">Reference proteome</keyword>
<dbReference type="Gene3D" id="1.10.510.10">
    <property type="entry name" value="Transferase(Phosphotransferase) domain 1"/>
    <property type="match status" value="1"/>
</dbReference>
<feature type="domain" description="Protein kinase" evidence="11">
    <location>
        <begin position="1"/>
        <end position="346"/>
    </location>
</feature>
<feature type="region of interest" description="Disordered" evidence="10">
    <location>
        <begin position="150"/>
        <end position="206"/>
    </location>
</feature>
<dbReference type="SMART" id="SM00220">
    <property type="entry name" value="S_TKc"/>
    <property type="match status" value="1"/>
</dbReference>
<comment type="subcellular location">
    <subcellularLocation>
        <location evidence="1">Nucleus</location>
    </subcellularLocation>
</comment>
<keyword evidence="3" id="KW-0808">Transferase</keyword>
<dbReference type="InterPro" id="IPR020472">
    <property type="entry name" value="WD40_PAC1"/>
</dbReference>
<proteinExistence type="predicted"/>
<dbReference type="SUPFAM" id="SSF50978">
    <property type="entry name" value="WD40 repeat-like"/>
    <property type="match status" value="1"/>
</dbReference>
<evidence type="ECO:0000256" key="4">
    <source>
        <dbReference type="ARBA" id="ARBA00022737"/>
    </source>
</evidence>
<keyword evidence="4" id="KW-0677">Repeat</keyword>
<dbReference type="SMART" id="SM00320">
    <property type="entry name" value="WD40"/>
    <property type="match status" value="7"/>
</dbReference>
<dbReference type="FunFam" id="2.130.10.10:FF:000090">
    <property type="entry name" value="E3 ubiquitin-protein ligase RFWD2 isoform X1"/>
    <property type="match status" value="1"/>
</dbReference>
<evidence type="ECO:0000259" key="11">
    <source>
        <dbReference type="PROSITE" id="PS50011"/>
    </source>
</evidence>
<dbReference type="AlphaFoldDB" id="A0A6A1WGP4"/>
<feature type="repeat" description="WD" evidence="9">
    <location>
        <begin position="700"/>
        <end position="734"/>
    </location>
</feature>
<dbReference type="InterPro" id="IPR000719">
    <property type="entry name" value="Prot_kinase_dom"/>
</dbReference>
<evidence type="ECO:0000313" key="13">
    <source>
        <dbReference type="Proteomes" id="UP000516437"/>
    </source>
</evidence>
<dbReference type="InterPro" id="IPR019775">
    <property type="entry name" value="WD40_repeat_CS"/>
</dbReference>
<dbReference type="GO" id="GO:0004672">
    <property type="term" value="F:protein kinase activity"/>
    <property type="evidence" value="ECO:0007669"/>
    <property type="project" value="InterPro"/>
</dbReference>
<evidence type="ECO:0000313" key="12">
    <source>
        <dbReference type="EMBL" id="KAB1223027.1"/>
    </source>
</evidence>
<dbReference type="PROSITE" id="PS50082">
    <property type="entry name" value="WD_REPEATS_2"/>
    <property type="match status" value="3"/>
</dbReference>
<dbReference type="EMBL" id="RXIC02000020">
    <property type="protein sequence ID" value="KAB1223027.1"/>
    <property type="molecule type" value="Genomic_DNA"/>
</dbReference>
<evidence type="ECO:0000256" key="5">
    <source>
        <dbReference type="ARBA" id="ARBA00022786"/>
    </source>
</evidence>
<feature type="repeat" description="WD" evidence="9">
    <location>
        <begin position="605"/>
        <end position="640"/>
    </location>
</feature>
<feature type="compositionally biased region" description="Polar residues" evidence="10">
    <location>
        <begin position="1"/>
        <end position="24"/>
    </location>
</feature>
<accession>A0A6A1WGP4</accession>
<dbReference type="Proteomes" id="UP000516437">
    <property type="component" value="Chromosome 2"/>
</dbReference>
<evidence type="ECO:0000256" key="8">
    <source>
        <dbReference type="ARBA" id="ARBA00084091"/>
    </source>
</evidence>
<dbReference type="PROSITE" id="PS50011">
    <property type="entry name" value="PROTEIN_KINASE_DOM"/>
    <property type="match status" value="1"/>
</dbReference>
<evidence type="ECO:0000256" key="6">
    <source>
        <dbReference type="ARBA" id="ARBA00023054"/>
    </source>
</evidence>
<dbReference type="PRINTS" id="PR00320">
    <property type="entry name" value="GPROTEINBRPT"/>
</dbReference>
<dbReference type="OrthoDB" id="273771at2759"/>
<dbReference type="InterPro" id="IPR011009">
    <property type="entry name" value="Kinase-like_dom_sf"/>
</dbReference>
<keyword evidence="5" id="KW-0833">Ubl conjugation pathway</keyword>
<reference evidence="12 13" key="1">
    <citation type="journal article" date="2019" name="Plant Biotechnol. J.">
        <title>The red bayberry genome and genetic basis of sex determination.</title>
        <authorList>
            <person name="Jia H.M."/>
            <person name="Jia H.J."/>
            <person name="Cai Q.L."/>
            <person name="Wang Y."/>
            <person name="Zhao H.B."/>
            <person name="Yang W.F."/>
            <person name="Wang G.Y."/>
            <person name="Li Y.H."/>
            <person name="Zhan D.L."/>
            <person name="Shen Y.T."/>
            <person name="Niu Q.F."/>
            <person name="Chang L."/>
            <person name="Qiu J."/>
            <person name="Zhao L."/>
            <person name="Xie H.B."/>
            <person name="Fu W.Y."/>
            <person name="Jin J."/>
            <person name="Li X.W."/>
            <person name="Jiao Y."/>
            <person name="Zhou C.C."/>
            <person name="Tu T."/>
            <person name="Chai C.Y."/>
            <person name="Gao J.L."/>
            <person name="Fan L.J."/>
            <person name="van de Weg E."/>
            <person name="Wang J.Y."/>
            <person name="Gao Z.S."/>
        </authorList>
    </citation>
    <scope>NUCLEOTIDE SEQUENCE [LARGE SCALE GENOMIC DNA]</scope>
    <source>
        <tissue evidence="12">Leaves</tissue>
    </source>
</reference>
<feature type="compositionally biased region" description="Basic and acidic residues" evidence="10">
    <location>
        <begin position="168"/>
        <end position="183"/>
    </location>
</feature>
<dbReference type="Pfam" id="PF00400">
    <property type="entry name" value="WD40"/>
    <property type="match status" value="3"/>
</dbReference>